<dbReference type="Proteomes" id="UP000596661">
    <property type="component" value="Chromosome 5"/>
</dbReference>
<sequence>MARTKQTLRRAPPYDPHVARVAIRGQVRMVDETCSQILMLSQRLTKGLRVRSLNRLEEARTVRRRRRYMICSVLLDCPLGRYDANGNPLSRLGEPLELGLYHVLVGVYVGWFEQSSELEILDARSQGDKWVSPASTLFDEAFSNILASGLVKGLHCETPRRNYRAHRLPLGWLTWSECHIEHGAVLPLHQYFLDITAYFGMCSTQFTPKSVKYLSVMFILYRELGWPQPTPYKIEYYFDLKSELKQNRTGYFDLNQIGHQWLGDTNCTAMSKVVGVEKYNPVDQCGQFWKYGVYPLAPGVVGAPAVDGACLRDGHARDLDDE</sequence>
<name>A0A803PSN3_CANSA</name>
<dbReference type="EnsemblPlants" id="evm.model.05.982">
    <property type="protein sequence ID" value="cds.evm.model.05.982"/>
    <property type="gene ID" value="evm.TU.05.982"/>
</dbReference>
<reference evidence="1" key="2">
    <citation type="submission" date="2021-03" db="UniProtKB">
        <authorList>
            <consortium name="EnsemblPlants"/>
        </authorList>
    </citation>
    <scope>IDENTIFICATION</scope>
</reference>
<evidence type="ECO:0000313" key="2">
    <source>
        <dbReference type="Proteomes" id="UP000596661"/>
    </source>
</evidence>
<organism evidence="1 2">
    <name type="scientific">Cannabis sativa</name>
    <name type="common">Hemp</name>
    <name type="synonym">Marijuana</name>
    <dbReference type="NCBI Taxonomy" id="3483"/>
    <lineage>
        <taxon>Eukaryota</taxon>
        <taxon>Viridiplantae</taxon>
        <taxon>Streptophyta</taxon>
        <taxon>Embryophyta</taxon>
        <taxon>Tracheophyta</taxon>
        <taxon>Spermatophyta</taxon>
        <taxon>Magnoliopsida</taxon>
        <taxon>eudicotyledons</taxon>
        <taxon>Gunneridae</taxon>
        <taxon>Pentapetalae</taxon>
        <taxon>rosids</taxon>
        <taxon>fabids</taxon>
        <taxon>Rosales</taxon>
        <taxon>Cannabaceae</taxon>
        <taxon>Cannabis</taxon>
    </lineage>
</organism>
<dbReference type="Gramene" id="evm.model.05.982">
    <property type="protein sequence ID" value="cds.evm.model.05.982"/>
    <property type="gene ID" value="evm.TU.05.982"/>
</dbReference>
<dbReference type="EMBL" id="UZAU01000481">
    <property type="status" value="NOT_ANNOTATED_CDS"/>
    <property type="molecule type" value="Genomic_DNA"/>
</dbReference>
<reference evidence="1" key="1">
    <citation type="submission" date="2018-11" db="EMBL/GenBank/DDBJ databases">
        <authorList>
            <person name="Grassa J C."/>
        </authorList>
    </citation>
    <scope>NUCLEOTIDE SEQUENCE [LARGE SCALE GENOMIC DNA]</scope>
</reference>
<evidence type="ECO:0000313" key="1">
    <source>
        <dbReference type="EnsemblPlants" id="cds.evm.model.05.982"/>
    </source>
</evidence>
<proteinExistence type="predicted"/>
<keyword evidence="2" id="KW-1185">Reference proteome</keyword>
<dbReference type="AlphaFoldDB" id="A0A803PSN3"/>
<protein>
    <submittedName>
        <fullName evidence="1">Uncharacterized protein</fullName>
    </submittedName>
</protein>
<accession>A0A803PSN3</accession>